<dbReference type="Gene3D" id="3.40.50.10610">
    <property type="entry name" value="ABC-type transport auxiliary lipoprotein component"/>
    <property type="match status" value="1"/>
</dbReference>
<proteinExistence type="predicted"/>
<feature type="chain" id="PRO_5013047742" description="Flagellar assembly protein T C-terminal domain-containing protein" evidence="1">
    <location>
        <begin position="28"/>
        <end position="351"/>
    </location>
</feature>
<dbReference type="STRING" id="1004156.AYP45_07060"/>
<protein>
    <recommendedName>
        <fullName evidence="4">Flagellar assembly protein T C-terminal domain-containing protein</fullName>
    </recommendedName>
</protein>
<evidence type="ECO:0000313" key="2">
    <source>
        <dbReference type="EMBL" id="OOP56770.1"/>
    </source>
</evidence>
<feature type="signal peptide" evidence="1">
    <location>
        <begin position="1"/>
        <end position="27"/>
    </location>
</feature>
<comment type="caution">
    <text evidence="2">The sequence shown here is derived from an EMBL/GenBank/DDBJ whole genome shotgun (WGS) entry which is preliminary data.</text>
</comment>
<organism evidence="2 3">
    <name type="scientific">Candidatus Brocadia carolinensis</name>
    <dbReference type="NCBI Taxonomy" id="1004156"/>
    <lineage>
        <taxon>Bacteria</taxon>
        <taxon>Pseudomonadati</taxon>
        <taxon>Planctomycetota</taxon>
        <taxon>Candidatus Brocadiia</taxon>
        <taxon>Candidatus Brocadiales</taxon>
        <taxon>Candidatus Brocadiaceae</taxon>
        <taxon>Candidatus Brocadia</taxon>
    </lineage>
</organism>
<evidence type="ECO:0000313" key="3">
    <source>
        <dbReference type="Proteomes" id="UP000189681"/>
    </source>
</evidence>
<keyword evidence="1" id="KW-0732">Signal</keyword>
<dbReference type="InterPro" id="IPR013783">
    <property type="entry name" value="Ig-like_fold"/>
</dbReference>
<dbReference type="Gene3D" id="2.60.40.10">
    <property type="entry name" value="Immunoglobulins"/>
    <property type="match status" value="1"/>
</dbReference>
<evidence type="ECO:0000256" key="1">
    <source>
        <dbReference type="SAM" id="SignalP"/>
    </source>
</evidence>
<reference evidence="2 3" key="1">
    <citation type="journal article" date="2017" name="Water Res.">
        <title>Discovery and metagenomic analysis of an anammox bacterial enrichment related to Candidatus "Brocadia caroliniensis" in a full-scale glycerol-fed nitritation-denitritation separate centrate treatment process.</title>
        <authorList>
            <person name="Park H."/>
            <person name="Brotto A.C."/>
            <person name="van Loosdrecht M.C."/>
            <person name="Chandran K."/>
        </authorList>
    </citation>
    <scope>NUCLEOTIDE SEQUENCE [LARGE SCALE GENOMIC DNA]</scope>
    <source>
        <strain evidence="2">26THWARD</strain>
    </source>
</reference>
<evidence type="ECO:0008006" key="4">
    <source>
        <dbReference type="Google" id="ProtNLM"/>
    </source>
</evidence>
<gene>
    <name evidence="2" type="ORF">AYP45_07060</name>
</gene>
<dbReference type="Proteomes" id="UP000189681">
    <property type="component" value="Unassembled WGS sequence"/>
</dbReference>
<accession>A0A1V4AUH8</accession>
<dbReference type="EMBL" id="AYTS01000061">
    <property type="protein sequence ID" value="OOP56770.1"/>
    <property type="molecule type" value="Genomic_DNA"/>
</dbReference>
<name>A0A1V4AUH8_9BACT</name>
<sequence>MKRNALYKKIRCHALVVLFVSPFISFVTTLSDTVKDTIPPVIYTDLKSVMVTDTNLFFSGEAFDDGGVAQLFVNQHPLEIRAGKHVFFNHLLTLNEGENTVLVKAVDRGGNEMQLSPVKITKKTFDLPETDSRYTVALLPIKTVAGQSIPTEAIYSLFIKAFDEKPKRFHFVERDLARLEEILREQKISNTSIVSPDTAIKLGKIVAADGIFVGTADEDANGISITLRLIDTETARIRASARVYDEDKSITNLEWLIYGLSLKIKRQFPMVQGNVTRVSDGGFYVDAGSAKGIEVGMKLLLFREIREGNFVVKEPLDAVARVVRVQPRTAFVEICGECPTQVKKKDLAITK</sequence>
<dbReference type="AlphaFoldDB" id="A0A1V4AUH8"/>